<evidence type="ECO:0000256" key="8">
    <source>
        <dbReference type="ARBA" id="ARBA00022692"/>
    </source>
</evidence>
<comment type="caution">
    <text evidence="11">Lacks conserved residue(s) required for the propagation of feature annotation.</text>
</comment>
<organism evidence="12 13">
    <name type="scientific">Nitrososphaera viennensis EN76</name>
    <dbReference type="NCBI Taxonomy" id="926571"/>
    <lineage>
        <taxon>Archaea</taxon>
        <taxon>Nitrososphaerota</taxon>
        <taxon>Nitrososphaeria</taxon>
        <taxon>Nitrososphaerales</taxon>
        <taxon>Nitrososphaeraceae</taxon>
        <taxon>Nitrososphaera</taxon>
    </lineage>
</organism>
<keyword evidence="6 11" id="KW-1003">Cell membrane</keyword>
<dbReference type="UniPathway" id="UPA00148"/>
<dbReference type="InterPro" id="IPR004485">
    <property type="entry name" value="Cobalamin_biosynth_CobD/CbiB"/>
</dbReference>
<evidence type="ECO:0000256" key="9">
    <source>
        <dbReference type="ARBA" id="ARBA00022989"/>
    </source>
</evidence>
<dbReference type="STRING" id="926571.NVIE_024310"/>
<keyword evidence="8 11" id="KW-0812">Transmembrane</keyword>
<dbReference type="NCBIfam" id="TIGR00380">
    <property type="entry name" value="cobal_cbiB"/>
    <property type="match status" value="1"/>
</dbReference>
<dbReference type="KEGG" id="nvn:NVIE_024310"/>
<keyword evidence="10 11" id="KW-0472">Membrane</keyword>
<dbReference type="Proteomes" id="UP000027093">
    <property type="component" value="Chromosome"/>
</dbReference>
<dbReference type="HAMAP" id="MF_00024">
    <property type="entry name" value="CobD_CbiB"/>
    <property type="match status" value="1"/>
</dbReference>
<evidence type="ECO:0000256" key="10">
    <source>
        <dbReference type="ARBA" id="ARBA00023136"/>
    </source>
</evidence>
<evidence type="ECO:0000256" key="6">
    <source>
        <dbReference type="ARBA" id="ARBA00022475"/>
    </source>
</evidence>
<dbReference type="GO" id="GO:0048472">
    <property type="term" value="F:threonine-phosphate decarboxylase activity"/>
    <property type="evidence" value="ECO:0007669"/>
    <property type="project" value="InterPro"/>
</dbReference>
<dbReference type="PANTHER" id="PTHR34308:SF1">
    <property type="entry name" value="COBALAMIN BIOSYNTHESIS PROTEIN CBIB"/>
    <property type="match status" value="1"/>
</dbReference>
<evidence type="ECO:0000313" key="13">
    <source>
        <dbReference type="Proteomes" id="UP000027093"/>
    </source>
</evidence>
<evidence type="ECO:0000256" key="7">
    <source>
        <dbReference type="ARBA" id="ARBA00022573"/>
    </source>
</evidence>
<gene>
    <name evidence="11 12" type="primary">cobD</name>
    <name evidence="12" type="ORF">NVIE_024310</name>
</gene>
<protein>
    <recommendedName>
        <fullName evidence="5 11">Probable cobalamin biosynthesis protein CobD</fullName>
    </recommendedName>
</protein>
<dbReference type="PANTHER" id="PTHR34308">
    <property type="entry name" value="COBALAMIN BIOSYNTHESIS PROTEIN CBIB"/>
    <property type="match status" value="1"/>
</dbReference>
<dbReference type="GeneID" id="74947672"/>
<sequence length="323" mass="34904">MLLALIAALAGGLGLDVVAGDPPNRYHPVAWLGRLIGYFVPRLKAGSRARERAGGSAFAILIVALVGAGVHFAAMASLYLAGAVALAIFSAIILKVTVAVRGMDRHARAIMACLENGDLPGARQNLSMIVRRPTEDLDEQHVLSATIECVSESTVDGITGPVFYYSLLGPAGAFAYRAINTLDSMVGYKDDYYRDIGWMSARLDTLANYVPARITAFLMVVSARMLGADWKNSLGILQRDHGKTFSPNAGYPMATMAGALRIRLEKIGHYSLGDSQEQTTLQKCRMAISMMKLTTLLFFLAFSVPAMSVLYLAGWWRLLLGLP</sequence>
<dbReference type="GO" id="GO:0015420">
    <property type="term" value="F:ABC-type vitamin B12 transporter activity"/>
    <property type="evidence" value="ECO:0007669"/>
    <property type="project" value="UniProtKB-UniRule"/>
</dbReference>
<evidence type="ECO:0000256" key="5">
    <source>
        <dbReference type="ARBA" id="ARBA00016185"/>
    </source>
</evidence>
<feature type="transmembrane region" description="Helical" evidence="11">
    <location>
        <begin position="78"/>
        <end position="98"/>
    </location>
</feature>
<comment type="pathway">
    <text evidence="3 11">Cofactor biosynthesis; adenosylcobalamin biosynthesis.</text>
</comment>
<evidence type="ECO:0000256" key="2">
    <source>
        <dbReference type="ARBA" id="ARBA00004651"/>
    </source>
</evidence>
<comment type="function">
    <text evidence="1 11">Converts cobyric acid to cobinamide by the addition of aminopropanol on the F carboxylic group.</text>
</comment>
<feature type="transmembrane region" description="Helical" evidence="11">
    <location>
        <begin position="53"/>
        <end position="72"/>
    </location>
</feature>
<dbReference type="EMBL" id="CP007536">
    <property type="protein sequence ID" value="AIC16696.1"/>
    <property type="molecule type" value="Genomic_DNA"/>
</dbReference>
<feature type="transmembrane region" description="Helical" evidence="11">
    <location>
        <begin position="293"/>
        <end position="316"/>
    </location>
</feature>
<evidence type="ECO:0000256" key="3">
    <source>
        <dbReference type="ARBA" id="ARBA00004953"/>
    </source>
</evidence>
<dbReference type="GO" id="GO:0016874">
    <property type="term" value="F:ligase activity"/>
    <property type="evidence" value="ECO:0007669"/>
    <property type="project" value="UniProtKB-KW"/>
</dbReference>
<dbReference type="HOGENOM" id="CLU_054212_0_0_2"/>
<comment type="subcellular location">
    <subcellularLocation>
        <location evidence="2 11">Cell membrane</location>
        <topology evidence="2 11">Multi-pass membrane protein</topology>
    </subcellularLocation>
</comment>
<proteinExistence type="inferred from homology"/>
<dbReference type="NCBIfam" id="NF002281">
    <property type="entry name" value="PRK01209.2-5"/>
    <property type="match status" value="1"/>
</dbReference>
<evidence type="ECO:0000256" key="1">
    <source>
        <dbReference type="ARBA" id="ARBA00003384"/>
    </source>
</evidence>
<dbReference type="Pfam" id="PF03186">
    <property type="entry name" value="CobD_Cbib"/>
    <property type="match status" value="1"/>
</dbReference>
<dbReference type="OrthoDB" id="46105at2157"/>
<dbReference type="RefSeq" id="WP_075055405.1">
    <property type="nucleotide sequence ID" value="NZ_CP007536.1"/>
</dbReference>
<accession>A0A060HT85</accession>
<reference evidence="12 13" key="1">
    <citation type="journal article" date="2014" name="Int. J. Syst. Evol. Microbiol.">
        <title>Nitrososphaera viennensis gen. nov., sp. nov., an aerobic and mesophilic, ammonia-oxidizing archaeon from soil and a member of the archaeal phylum Thaumarchaeota.</title>
        <authorList>
            <person name="Stieglmeier M."/>
            <person name="Klingl A."/>
            <person name="Alves R.J."/>
            <person name="Rittmann S.K."/>
            <person name="Melcher M."/>
            <person name="Leisch N."/>
            <person name="Schleper C."/>
        </authorList>
    </citation>
    <scope>NUCLEOTIDE SEQUENCE [LARGE SCALE GENOMIC DNA]</scope>
    <source>
        <strain evidence="12">EN76</strain>
    </source>
</reference>
<evidence type="ECO:0000256" key="4">
    <source>
        <dbReference type="ARBA" id="ARBA00006263"/>
    </source>
</evidence>
<keyword evidence="12" id="KW-0436">Ligase</keyword>
<keyword evidence="13" id="KW-1185">Reference proteome</keyword>
<evidence type="ECO:0000313" key="12">
    <source>
        <dbReference type="EMBL" id="AIC16696.1"/>
    </source>
</evidence>
<dbReference type="AlphaFoldDB" id="A0A060HT85"/>
<keyword evidence="9 11" id="KW-1133">Transmembrane helix</keyword>
<keyword evidence="7 11" id="KW-0169">Cobalamin biosynthesis</keyword>
<name>A0A060HT85_9ARCH</name>
<dbReference type="GO" id="GO:0009236">
    <property type="term" value="P:cobalamin biosynthetic process"/>
    <property type="evidence" value="ECO:0007669"/>
    <property type="project" value="UniProtKB-UniRule"/>
</dbReference>
<comment type="similarity">
    <text evidence="4 11">Belongs to the CobD/CbiB family.</text>
</comment>
<evidence type="ECO:0000256" key="11">
    <source>
        <dbReference type="HAMAP-Rule" id="MF_00024"/>
    </source>
</evidence>
<dbReference type="GO" id="GO:0005886">
    <property type="term" value="C:plasma membrane"/>
    <property type="evidence" value="ECO:0007669"/>
    <property type="project" value="UniProtKB-SubCell"/>
</dbReference>